<evidence type="ECO:0000256" key="3">
    <source>
        <dbReference type="ARBA" id="ARBA00022989"/>
    </source>
</evidence>
<feature type="transmembrane region" description="Helical" evidence="6">
    <location>
        <begin position="138"/>
        <end position="158"/>
    </location>
</feature>
<dbReference type="InterPro" id="IPR011701">
    <property type="entry name" value="MFS"/>
</dbReference>
<dbReference type="GO" id="GO:0016020">
    <property type="term" value="C:membrane"/>
    <property type="evidence" value="ECO:0007669"/>
    <property type="project" value="UniProtKB-SubCell"/>
</dbReference>
<dbReference type="Gene3D" id="1.20.1250.20">
    <property type="entry name" value="MFS general substrate transporter like domains"/>
    <property type="match status" value="1"/>
</dbReference>
<evidence type="ECO:0000256" key="4">
    <source>
        <dbReference type="ARBA" id="ARBA00023136"/>
    </source>
</evidence>
<evidence type="ECO:0000256" key="1">
    <source>
        <dbReference type="ARBA" id="ARBA00004141"/>
    </source>
</evidence>
<feature type="region of interest" description="Disordered" evidence="5">
    <location>
        <begin position="86"/>
        <end position="114"/>
    </location>
</feature>
<dbReference type="SUPFAM" id="SSF103473">
    <property type="entry name" value="MFS general substrate transporter"/>
    <property type="match status" value="1"/>
</dbReference>
<feature type="domain" description="Major facilitator superfamily (MFS) profile" evidence="7">
    <location>
        <begin position="140"/>
        <end position="569"/>
    </location>
</feature>
<evidence type="ECO:0000256" key="5">
    <source>
        <dbReference type="SAM" id="MobiDB-lite"/>
    </source>
</evidence>
<comment type="caution">
    <text evidence="8">The sequence shown here is derived from an EMBL/GenBank/DDBJ whole genome shotgun (WGS) entry which is preliminary data.</text>
</comment>
<evidence type="ECO:0000313" key="9">
    <source>
        <dbReference type="Proteomes" id="UP001278766"/>
    </source>
</evidence>
<comment type="subcellular location">
    <subcellularLocation>
        <location evidence="1">Membrane</location>
        <topology evidence="1">Multi-pass membrane protein</topology>
    </subcellularLocation>
</comment>
<protein>
    <submittedName>
        <fullName evidence="8">Major facilitator superfamily domain-containing protein</fullName>
    </submittedName>
</protein>
<feature type="transmembrane region" description="Helical" evidence="6">
    <location>
        <begin position="265"/>
        <end position="283"/>
    </location>
</feature>
<dbReference type="Pfam" id="PF07690">
    <property type="entry name" value="MFS_1"/>
    <property type="match status" value="1"/>
</dbReference>
<sequence length="580" mass="65049">MSSSTPLQRSSSRASIWRSWSPFNPLSNYERSLHNYPWLSIDEDEKHEPLQAAEFTDYPPPSSPPLHPAQRLPSLVDDFERASHEEASHRRRLDLEQGSETVEPEPLLDVQDPDPNLVTWDGDDDPMNPHNWSRHKKWISTLLVSCFTFISPVSSTMLAPALPDIQKEFNITSDFDGYLIMSIFLLAYAVGPFLLAPLSEMYGRVVVLQSANMIYLIFNTVCGFAQTREQLLVFRFLSGLGGSAPQALGGGVLSDCWRREERGTAVAIYSLAPFLGPAVGPIAGGYLTQYMNWRWIFWVVSMADAVVQVLAFLFLSETYPPKILKVKANRLRKETGNKALHTEFESPDRTFFQSLRKNLMRPFIMLFTQPTIQITALYRAYLYGLMYLVFASFPMVWEKQYQQEPSRASLNYLSLGVGFVIGLQVSGPLIDKVYCHLKARFDHPGRPEFRVPLMFPTALITPAGLIMYGVTAHLQLHWALPNVGAGIFAAGLILSFQCAQTYVVDSYERYAASATGAAAFVRTMAGFSFPLFAPKLYEALGIAWGNAVLAGTAVVLCLAAPMVLWRWGEWIRSKSTYCAD</sequence>
<dbReference type="InterPro" id="IPR036259">
    <property type="entry name" value="MFS_trans_sf"/>
</dbReference>
<proteinExistence type="predicted"/>
<dbReference type="CDD" id="cd17323">
    <property type="entry name" value="MFS_Tpo1_MDR_like"/>
    <property type="match status" value="1"/>
</dbReference>
<evidence type="ECO:0000313" key="8">
    <source>
        <dbReference type="EMBL" id="KAK3291686.1"/>
    </source>
</evidence>
<dbReference type="PRINTS" id="PR01036">
    <property type="entry name" value="TCRTETB"/>
</dbReference>
<feature type="transmembrane region" description="Helical" evidence="6">
    <location>
        <begin position="232"/>
        <end position="253"/>
    </location>
</feature>
<feature type="region of interest" description="Disordered" evidence="5">
    <location>
        <begin position="45"/>
        <end position="71"/>
    </location>
</feature>
<feature type="transmembrane region" description="Helical" evidence="6">
    <location>
        <begin position="476"/>
        <end position="498"/>
    </location>
</feature>
<dbReference type="EMBL" id="JAUEPN010000008">
    <property type="protein sequence ID" value="KAK3291686.1"/>
    <property type="molecule type" value="Genomic_DNA"/>
</dbReference>
<accession>A0AAE0H895</accession>
<evidence type="ECO:0000259" key="7">
    <source>
        <dbReference type="PROSITE" id="PS50850"/>
    </source>
</evidence>
<gene>
    <name evidence="8" type="ORF">B0H64DRAFT_419961</name>
</gene>
<dbReference type="AlphaFoldDB" id="A0AAE0H895"/>
<dbReference type="GO" id="GO:0022857">
    <property type="term" value="F:transmembrane transporter activity"/>
    <property type="evidence" value="ECO:0007669"/>
    <property type="project" value="InterPro"/>
</dbReference>
<dbReference type="PANTHER" id="PTHR23502">
    <property type="entry name" value="MAJOR FACILITATOR SUPERFAMILY"/>
    <property type="match status" value="1"/>
</dbReference>
<keyword evidence="4 6" id="KW-0472">Membrane</keyword>
<reference evidence="8" key="2">
    <citation type="submission" date="2023-06" db="EMBL/GenBank/DDBJ databases">
        <authorList>
            <consortium name="Lawrence Berkeley National Laboratory"/>
            <person name="Haridas S."/>
            <person name="Hensen N."/>
            <person name="Bonometti L."/>
            <person name="Westerberg I."/>
            <person name="Brannstrom I.O."/>
            <person name="Guillou S."/>
            <person name="Cros-Aarteil S."/>
            <person name="Calhoun S."/>
            <person name="Kuo A."/>
            <person name="Mondo S."/>
            <person name="Pangilinan J."/>
            <person name="Riley R."/>
            <person name="Labutti K."/>
            <person name="Andreopoulos B."/>
            <person name="Lipzen A."/>
            <person name="Chen C."/>
            <person name="Yanf M."/>
            <person name="Daum C."/>
            <person name="Ng V."/>
            <person name="Clum A."/>
            <person name="Steindorff A."/>
            <person name="Ohm R."/>
            <person name="Martin F."/>
            <person name="Silar P."/>
            <person name="Natvig D."/>
            <person name="Lalanne C."/>
            <person name="Gautier V."/>
            <person name="Ament-Velasquez S.L."/>
            <person name="Kruys A."/>
            <person name="Hutchinson M.I."/>
            <person name="Powell A.J."/>
            <person name="Barry K."/>
            <person name="Miller A.N."/>
            <person name="Grigoriev I.V."/>
            <person name="Debuchy R."/>
            <person name="Gladieux P."/>
            <person name="Thoren M.H."/>
            <person name="Johannesson H."/>
        </authorList>
    </citation>
    <scope>NUCLEOTIDE SEQUENCE</scope>
    <source>
        <strain evidence="8">CBS 168.71</strain>
    </source>
</reference>
<feature type="transmembrane region" description="Helical" evidence="6">
    <location>
        <begin position="178"/>
        <end position="198"/>
    </location>
</feature>
<evidence type="ECO:0000256" key="6">
    <source>
        <dbReference type="SAM" id="Phobius"/>
    </source>
</evidence>
<feature type="transmembrane region" description="Helical" evidence="6">
    <location>
        <begin position="539"/>
        <end position="565"/>
    </location>
</feature>
<dbReference type="PROSITE" id="PS50850">
    <property type="entry name" value="MFS"/>
    <property type="match status" value="1"/>
</dbReference>
<keyword evidence="9" id="KW-1185">Reference proteome</keyword>
<name>A0AAE0H895_9PEZI</name>
<feature type="transmembrane region" description="Helical" evidence="6">
    <location>
        <begin position="510"/>
        <end position="533"/>
    </location>
</feature>
<evidence type="ECO:0000256" key="2">
    <source>
        <dbReference type="ARBA" id="ARBA00022692"/>
    </source>
</evidence>
<feature type="transmembrane region" description="Helical" evidence="6">
    <location>
        <begin position="409"/>
        <end position="430"/>
    </location>
</feature>
<dbReference type="InterPro" id="IPR020846">
    <property type="entry name" value="MFS_dom"/>
</dbReference>
<organism evidence="8 9">
    <name type="scientific">Chaetomium fimeti</name>
    <dbReference type="NCBI Taxonomy" id="1854472"/>
    <lineage>
        <taxon>Eukaryota</taxon>
        <taxon>Fungi</taxon>
        <taxon>Dikarya</taxon>
        <taxon>Ascomycota</taxon>
        <taxon>Pezizomycotina</taxon>
        <taxon>Sordariomycetes</taxon>
        <taxon>Sordariomycetidae</taxon>
        <taxon>Sordariales</taxon>
        <taxon>Chaetomiaceae</taxon>
        <taxon>Chaetomium</taxon>
    </lineage>
</organism>
<feature type="transmembrane region" description="Helical" evidence="6">
    <location>
        <begin position="295"/>
        <end position="315"/>
    </location>
</feature>
<dbReference type="PANTHER" id="PTHR23502:SF60">
    <property type="entry name" value="MAJOR FACILITATOR SUPERFAMILY (MFS) PROFILE DOMAIN-CONTAINING PROTEIN-RELATED"/>
    <property type="match status" value="1"/>
</dbReference>
<reference evidence="8" key="1">
    <citation type="journal article" date="2023" name="Mol. Phylogenet. Evol.">
        <title>Genome-scale phylogeny and comparative genomics of the fungal order Sordariales.</title>
        <authorList>
            <person name="Hensen N."/>
            <person name="Bonometti L."/>
            <person name="Westerberg I."/>
            <person name="Brannstrom I.O."/>
            <person name="Guillou S."/>
            <person name="Cros-Aarteil S."/>
            <person name="Calhoun S."/>
            <person name="Haridas S."/>
            <person name="Kuo A."/>
            <person name="Mondo S."/>
            <person name="Pangilinan J."/>
            <person name="Riley R."/>
            <person name="LaButti K."/>
            <person name="Andreopoulos B."/>
            <person name="Lipzen A."/>
            <person name="Chen C."/>
            <person name="Yan M."/>
            <person name="Daum C."/>
            <person name="Ng V."/>
            <person name="Clum A."/>
            <person name="Steindorff A."/>
            <person name="Ohm R.A."/>
            <person name="Martin F."/>
            <person name="Silar P."/>
            <person name="Natvig D.O."/>
            <person name="Lalanne C."/>
            <person name="Gautier V."/>
            <person name="Ament-Velasquez S.L."/>
            <person name="Kruys A."/>
            <person name="Hutchinson M.I."/>
            <person name="Powell A.J."/>
            <person name="Barry K."/>
            <person name="Miller A.N."/>
            <person name="Grigoriev I.V."/>
            <person name="Debuchy R."/>
            <person name="Gladieux P."/>
            <person name="Hiltunen Thoren M."/>
            <person name="Johannesson H."/>
        </authorList>
    </citation>
    <scope>NUCLEOTIDE SEQUENCE</scope>
    <source>
        <strain evidence="8">CBS 168.71</strain>
    </source>
</reference>
<feature type="transmembrane region" description="Helical" evidence="6">
    <location>
        <begin position="205"/>
        <end position="226"/>
    </location>
</feature>
<dbReference type="GeneID" id="87842372"/>
<feature type="transmembrane region" description="Helical" evidence="6">
    <location>
        <begin position="451"/>
        <end position="470"/>
    </location>
</feature>
<keyword evidence="2 6" id="KW-0812">Transmembrane</keyword>
<dbReference type="RefSeq" id="XP_062655200.1">
    <property type="nucleotide sequence ID" value="XM_062805424.1"/>
</dbReference>
<dbReference type="FunFam" id="1.20.1250.20:FF:000011">
    <property type="entry name" value="MFS multidrug transporter, putative"/>
    <property type="match status" value="1"/>
</dbReference>
<dbReference type="Proteomes" id="UP001278766">
    <property type="component" value="Unassembled WGS sequence"/>
</dbReference>
<feature type="transmembrane region" description="Helical" evidence="6">
    <location>
        <begin position="380"/>
        <end position="397"/>
    </location>
</feature>
<keyword evidence="3 6" id="KW-1133">Transmembrane helix</keyword>
<feature type="compositionally biased region" description="Pro residues" evidence="5">
    <location>
        <begin position="58"/>
        <end position="67"/>
    </location>
</feature>